<evidence type="ECO:0000313" key="12">
    <source>
        <dbReference type="Proteomes" id="UP000586671"/>
    </source>
</evidence>
<dbReference type="CDD" id="cd11304">
    <property type="entry name" value="Cadherin_repeat"/>
    <property type="match status" value="3"/>
</dbReference>
<dbReference type="Gene3D" id="2.60.40.60">
    <property type="entry name" value="Cadherins"/>
    <property type="match status" value="3"/>
</dbReference>
<evidence type="ECO:0000256" key="4">
    <source>
        <dbReference type="ARBA" id="ARBA00022837"/>
    </source>
</evidence>
<proteinExistence type="predicted"/>
<feature type="domain" description="Cadherin" evidence="10">
    <location>
        <begin position="187"/>
        <end position="282"/>
    </location>
</feature>
<feature type="non-terminal residue" evidence="11">
    <location>
        <position position="654"/>
    </location>
</feature>
<dbReference type="GO" id="GO:0005509">
    <property type="term" value="F:calcium ion binding"/>
    <property type="evidence" value="ECO:0007669"/>
    <property type="project" value="UniProtKB-UniRule"/>
</dbReference>
<dbReference type="GO" id="GO:0016020">
    <property type="term" value="C:membrane"/>
    <property type="evidence" value="ECO:0007669"/>
    <property type="project" value="UniProtKB-SubCell"/>
</dbReference>
<sequence>QVTLRAGAELDAHRVNQYTLTLRAACPGEEEVEERLFVQVTAGQVLRCDAPFTSTGMRWGVGGAGRRGPWVPAGTGVPRLCCAAGGDVVRVSADVAPRAPLYVVLPQPLGGLTVSGGCPEFRLRNQDTPLMLTHRGLVLAPASGFDPSKDTQTFRLEIEVMDRHGHNCSGAVTVEVLPSQRPSVTFHKSQWAVTVPEGTSPLEVVTQVHASGDNVRYAILAPTVPVLFTIDEVTGEIRSTRRLEVAHARLLVRAYNTLHPADRATATINITVQGTDRRAPTCVPAISVFQVPETVSPGTTLVTLRCTDPTGAKDCLHYGLEGPPASLSRFRMEGPQLQVNTSLDYDSEAVAAMGFQFTATIMVTAGGQSPRSTRVPVLMTVTPVNEFTPACPNGADFAVLETAAFGSTVGRMAGSDRDYPPDSLEYSLEGGTGPTQPFSIDTRTGDIRVVGPLDSQRYENYRLMVRLTDTRNDLDPAKRQSCLCEVVVRLQAVPNKAPVCTPEVQELWITARLGSRQPVTRLVCQGSPNGVPLAYAIAGGNEDGRFWLEGNTLFYLPNDLAEPRTFVLLVEVWGSPGAPRRSTVVALVVHVTPRTTPVPSSTTTRHTTLQKELLVITRTEAAWLPPAWFVTVLTVSSALLLAALGCVARSLLCR</sequence>
<evidence type="ECO:0000256" key="5">
    <source>
        <dbReference type="ARBA" id="ARBA00022889"/>
    </source>
</evidence>
<evidence type="ECO:0000256" key="3">
    <source>
        <dbReference type="ARBA" id="ARBA00022737"/>
    </source>
</evidence>
<name>A0A7K5X107_9CHAR</name>
<keyword evidence="5" id="KW-0130">Cell adhesion</keyword>
<protein>
    <submittedName>
        <fullName evidence="11">CDHR4 protein</fullName>
    </submittedName>
</protein>
<comment type="caution">
    <text evidence="11">The sequence shown here is derived from an EMBL/GenBank/DDBJ whole genome shotgun (WGS) entry which is preliminary data.</text>
</comment>
<dbReference type="GO" id="GO:0005911">
    <property type="term" value="C:cell-cell junction"/>
    <property type="evidence" value="ECO:0007669"/>
    <property type="project" value="TreeGrafter"/>
</dbReference>
<dbReference type="InterPro" id="IPR015919">
    <property type="entry name" value="Cadherin-like_sf"/>
</dbReference>
<dbReference type="SUPFAM" id="SSF49313">
    <property type="entry name" value="Cadherin-like"/>
    <property type="match status" value="3"/>
</dbReference>
<feature type="non-terminal residue" evidence="11">
    <location>
        <position position="1"/>
    </location>
</feature>
<evidence type="ECO:0000256" key="2">
    <source>
        <dbReference type="ARBA" id="ARBA00022692"/>
    </source>
</evidence>
<feature type="transmembrane region" description="Helical" evidence="9">
    <location>
        <begin position="627"/>
        <end position="652"/>
    </location>
</feature>
<gene>
    <name evidence="11" type="primary">Cdhr4</name>
    <name evidence="11" type="ORF">DROARD_R10733</name>
</gene>
<reference evidence="11 12" key="1">
    <citation type="submission" date="2019-09" db="EMBL/GenBank/DDBJ databases">
        <title>Bird 10,000 Genomes (B10K) Project - Family phase.</title>
        <authorList>
            <person name="Zhang G."/>
        </authorList>
    </citation>
    <scope>NUCLEOTIDE SEQUENCE [LARGE SCALE GENOMIC DNA]</scope>
    <source>
        <strain evidence="11">B10K-DU-012-55</strain>
        <tissue evidence="11">Muscle</tissue>
    </source>
</reference>
<keyword evidence="2 9" id="KW-0812">Transmembrane</keyword>
<dbReference type="SMART" id="SM00112">
    <property type="entry name" value="CA"/>
    <property type="match status" value="3"/>
</dbReference>
<dbReference type="EMBL" id="VYZM01001880">
    <property type="protein sequence ID" value="NWU47152.1"/>
    <property type="molecule type" value="Genomic_DNA"/>
</dbReference>
<organism evidence="11 12">
    <name type="scientific">Dromas ardeola</name>
    <dbReference type="NCBI Taxonomy" id="458190"/>
    <lineage>
        <taxon>Eukaryota</taxon>
        <taxon>Metazoa</taxon>
        <taxon>Chordata</taxon>
        <taxon>Craniata</taxon>
        <taxon>Vertebrata</taxon>
        <taxon>Euteleostomi</taxon>
        <taxon>Archelosauria</taxon>
        <taxon>Archosauria</taxon>
        <taxon>Dinosauria</taxon>
        <taxon>Saurischia</taxon>
        <taxon>Theropoda</taxon>
        <taxon>Coelurosauria</taxon>
        <taxon>Aves</taxon>
        <taxon>Neognathae</taxon>
        <taxon>Neoaves</taxon>
        <taxon>Charadriiformes</taxon>
        <taxon>Dromadidae</taxon>
        <taxon>Dromas</taxon>
    </lineage>
</organism>
<evidence type="ECO:0000256" key="9">
    <source>
        <dbReference type="SAM" id="Phobius"/>
    </source>
</evidence>
<dbReference type="GO" id="GO:0007156">
    <property type="term" value="P:homophilic cell adhesion via plasma membrane adhesion molecules"/>
    <property type="evidence" value="ECO:0007669"/>
    <property type="project" value="InterPro"/>
</dbReference>
<keyword evidence="12" id="KW-1185">Reference proteome</keyword>
<dbReference type="InterPro" id="IPR050971">
    <property type="entry name" value="Cadherin-domain_protein"/>
</dbReference>
<dbReference type="PANTHER" id="PTHR24025:SF23">
    <property type="entry name" value="NEURAL-CADHERIN"/>
    <property type="match status" value="1"/>
</dbReference>
<dbReference type="InterPro" id="IPR002126">
    <property type="entry name" value="Cadherin-like_dom"/>
</dbReference>
<keyword evidence="4 8" id="KW-0106">Calcium</keyword>
<feature type="domain" description="Cadherin" evidence="10">
    <location>
        <begin position="399"/>
        <end position="500"/>
    </location>
</feature>
<evidence type="ECO:0000259" key="10">
    <source>
        <dbReference type="PROSITE" id="PS50268"/>
    </source>
</evidence>
<evidence type="ECO:0000256" key="1">
    <source>
        <dbReference type="ARBA" id="ARBA00004370"/>
    </source>
</evidence>
<evidence type="ECO:0000313" key="11">
    <source>
        <dbReference type="EMBL" id="NWU47152.1"/>
    </source>
</evidence>
<dbReference type="PANTHER" id="PTHR24025">
    <property type="entry name" value="DESMOGLEIN FAMILY MEMBER"/>
    <property type="match status" value="1"/>
</dbReference>
<keyword evidence="3" id="KW-0677">Repeat</keyword>
<dbReference type="Pfam" id="PF00028">
    <property type="entry name" value="Cadherin"/>
    <property type="match status" value="1"/>
</dbReference>
<dbReference type="PRINTS" id="PR00205">
    <property type="entry name" value="CADHERIN"/>
</dbReference>
<evidence type="ECO:0000256" key="6">
    <source>
        <dbReference type="ARBA" id="ARBA00022989"/>
    </source>
</evidence>
<accession>A0A7K5X107</accession>
<dbReference type="AlphaFoldDB" id="A0A7K5X107"/>
<evidence type="ECO:0000256" key="8">
    <source>
        <dbReference type="PROSITE-ProRule" id="PRU00043"/>
    </source>
</evidence>
<evidence type="ECO:0000256" key="7">
    <source>
        <dbReference type="ARBA" id="ARBA00023136"/>
    </source>
</evidence>
<comment type="subcellular location">
    <subcellularLocation>
        <location evidence="1">Membrane</location>
    </subcellularLocation>
</comment>
<dbReference type="Proteomes" id="UP000586671">
    <property type="component" value="Unassembled WGS sequence"/>
</dbReference>
<feature type="domain" description="Cadherin" evidence="10">
    <location>
        <begin position="283"/>
        <end position="391"/>
    </location>
</feature>
<keyword evidence="6 9" id="KW-1133">Transmembrane helix</keyword>
<keyword evidence="7 9" id="KW-0472">Membrane</keyword>
<dbReference type="PROSITE" id="PS50268">
    <property type="entry name" value="CADHERIN_2"/>
    <property type="match status" value="3"/>
</dbReference>